<dbReference type="GeneID" id="30027094"/>
<comment type="caution">
    <text evidence="2">The sequence shown here is derived from an EMBL/GenBank/DDBJ whole genome shotgun (WGS) entry which is preliminary data.</text>
</comment>
<dbReference type="RefSeq" id="XP_018714644.1">
    <property type="nucleotide sequence ID" value="XM_018854118.1"/>
</dbReference>
<keyword evidence="3" id="KW-1185">Reference proteome</keyword>
<proteinExistence type="predicted"/>
<keyword evidence="1" id="KW-0812">Transmembrane</keyword>
<keyword evidence="1" id="KW-0472">Membrane</keyword>
<keyword evidence="1" id="KW-1133">Transmembrane helix</keyword>
<dbReference type="AlphaFoldDB" id="A0A1A0HK30"/>
<gene>
    <name evidence="2" type="ORF">METBIDRAFT_118829</name>
</gene>
<feature type="transmembrane region" description="Helical" evidence="1">
    <location>
        <begin position="21"/>
        <end position="40"/>
    </location>
</feature>
<sequence>MPLFIRPRVLRHMQLNSSSGSVVRPLTLITTGSFFLSVLYTCGLGAKTRICACIENIVFLGMRRVFLARRNHVSK</sequence>
<evidence type="ECO:0000313" key="3">
    <source>
        <dbReference type="Proteomes" id="UP000092555"/>
    </source>
</evidence>
<evidence type="ECO:0000313" key="2">
    <source>
        <dbReference type="EMBL" id="OBA24163.1"/>
    </source>
</evidence>
<evidence type="ECO:0000256" key="1">
    <source>
        <dbReference type="SAM" id="Phobius"/>
    </source>
</evidence>
<organism evidence="2 3">
    <name type="scientific">Metschnikowia bicuspidata var. bicuspidata NRRL YB-4993</name>
    <dbReference type="NCBI Taxonomy" id="869754"/>
    <lineage>
        <taxon>Eukaryota</taxon>
        <taxon>Fungi</taxon>
        <taxon>Dikarya</taxon>
        <taxon>Ascomycota</taxon>
        <taxon>Saccharomycotina</taxon>
        <taxon>Pichiomycetes</taxon>
        <taxon>Metschnikowiaceae</taxon>
        <taxon>Metschnikowia</taxon>
    </lineage>
</organism>
<dbReference type="EMBL" id="LXTC01000001">
    <property type="protein sequence ID" value="OBA24163.1"/>
    <property type="molecule type" value="Genomic_DNA"/>
</dbReference>
<protein>
    <submittedName>
        <fullName evidence="2">Uncharacterized protein</fullName>
    </submittedName>
</protein>
<dbReference type="Proteomes" id="UP000092555">
    <property type="component" value="Unassembled WGS sequence"/>
</dbReference>
<accession>A0A1A0HK30</accession>
<reference evidence="2 3" key="1">
    <citation type="submission" date="2016-05" db="EMBL/GenBank/DDBJ databases">
        <title>Comparative genomics of biotechnologically important yeasts.</title>
        <authorList>
            <consortium name="DOE Joint Genome Institute"/>
            <person name="Riley R."/>
            <person name="Haridas S."/>
            <person name="Wolfe K.H."/>
            <person name="Lopes M.R."/>
            <person name="Hittinger C.T."/>
            <person name="Goker M."/>
            <person name="Salamov A."/>
            <person name="Wisecaver J."/>
            <person name="Long T.M."/>
            <person name="Aerts A.L."/>
            <person name="Barry K."/>
            <person name="Choi C."/>
            <person name="Clum A."/>
            <person name="Coughlan A.Y."/>
            <person name="Deshpande S."/>
            <person name="Douglass A.P."/>
            <person name="Hanson S.J."/>
            <person name="Klenk H.-P."/>
            <person name="LaButti K."/>
            <person name="Lapidus A."/>
            <person name="Lindquist E."/>
            <person name="Lipzen A."/>
            <person name="Meier-kolthoff J.P."/>
            <person name="Ohm R.A."/>
            <person name="Otillar R.P."/>
            <person name="Pangilinan J."/>
            <person name="Peng Y."/>
            <person name="Rokas A."/>
            <person name="Rosa C.A."/>
            <person name="Scheuner C."/>
            <person name="Sibirny A.A."/>
            <person name="Slot J.C."/>
            <person name="Stielow J.B."/>
            <person name="Sun H."/>
            <person name="Kurtzman C.P."/>
            <person name="Blackwell M."/>
            <person name="Grigoriev I.V."/>
            <person name="Jeffries T.W."/>
        </authorList>
    </citation>
    <scope>NUCLEOTIDE SEQUENCE [LARGE SCALE GENOMIC DNA]</scope>
    <source>
        <strain evidence="2 3">NRRL YB-4993</strain>
    </source>
</reference>
<name>A0A1A0HK30_9ASCO</name>